<organism evidence="2 3">
    <name type="scientific">Limnospira platensis NIES-46</name>
    <dbReference type="NCBI Taxonomy" id="1236695"/>
    <lineage>
        <taxon>Bacteria</taxon>
        <taxon>Bacillati</taxon>
        <taxon>Cyanobacteriota</taxon>
        <taxon>Cyanophyceae</taxon>
        <taxon>Oscillatoriophycideae</taxon>
        <taxon>Oscillatoriales</taxon>
        <taxon>Sirenicapillariaceae</taxon>
        <taxon>Limnospira</taxon>
    </lineage>
</organism>
<gene>
    <name evidence="2" type="ORF">NIES46_28450</name>
</gene>
<keyword evidence="1" id="KW-1133">Transmembrane helix</keyword>
<evidence type="ECO:0000313" key="3">
    <source>
        <dbReference type="Proteomes" id="UP000326169"/>
    </source>
</evidence>
<protein>
    <submittedName>
        <fullName evidence="2">Uncharacterized protein</fullName>
    </submittedName>
</protein>
<dbReference type="GeneID" id="301683670"/>
<evidence type="ECO:0000256" key="1">
    <source>
        <dbReference type="SAM" id="Phobius"/>
    </source>
</evidence>
<keyword evidence="1" id="KW-0472">Membrane</keyword>
<evidence type="ECO:0000313" key="2">
    <source>
        <dbReference type="EMBL" id="GCE94785.1"/>
    </source>
</evidence>
<dbReference type="Proteomes" id="UP000326169">
    <property type="component" value="Unassembled WGS sequence"/>
</dbReference>
<dbReference type="EMBL" id="BIMW01000106">
    <property type="protein sequence ID" value="GCE94785.1"/>
    <property type="molecule type" value="Genomic_DNA"/>
</dbReference>
<proteinExistence type="predicted"/>
<sequence length="85" mass="9697">MMLKVRLLTISAFAAGFGLCSIVFALFTVVSELSLAAAIRTILTSLFFGINIVFMLHYYTSIYKEQKLMSRLRAEVKNMNYINYN</sequence>
<keyword evidence="1" id="KW-0812">Transmembrane</keyword>
<dbReference type="RefSeq" id="WP_035736293.1">
    <property type="nucleotide sequence ID" value="NZ_BIMW01000106.1"/>
</dbReference>
<feature type="transmembrane region" description="Helical" evidence="1">
    <location>
        <begin position="35"/>
        <end position="59"/>
    </location>
</feature>
<name>A0A5M3T8L6_LIMPL</name>
<accession>A0A5M3T8L6</accession>
<reference evidence="2 3" key="1">
    <citation type="journal article" date="2019" name="J Genomics">
        <title>The Draft Genome of a Hydrogen-producing Cyanobacterium, Arthrospira platensis NIES-46.</title>
        <authorList>
            <person name="Suzuki S."/>
            <person name="Yamaguchi H."/>
            <person name="Kawachi M."/>
        </authorList>
    </citation>
    <scope>NUCLEOTIDE SEQUENCE [LARGE SCALE GENOMIC DNA]</scope>
    <source>
        <strain evidence="2 3">NIES-46</strain>
    </source>
</reference>
<comment type="caution">
    <text evidence="2">The sequence shown here is derived from an EMBL/GenBank/DDBJ whole genome shotgun (WGS) entry which is preliminary data.</text>
</comment>
<keyword evidence="3" id="KW-1185">Reference proteome</keyword>